<dbReference type="InterPro" id="IPR038586">
    <property type="entry name" value="Tctex-1-like_sf"/>
</dbReference>
<keyword evidence="2" id="KW-1185">Reference proteome</keyword>
<dbReference type="OrthoDB" id="10059120at2759"/>
<dbReference type="Pfam" id="PF03645">
    <property type="entry name" value="Tctex-1"/>
    <property type="match status" value="1"/>
</dbReference>
<dbReference type="AlphaFoldDB" id="A0A367KJT7"/>
<dbReference type="GO" id="GO:0005868">
    <property type="term" value="C:cytoplasmic dynein complex"/>
    <property type="evidence" value="ECO:0007669"/>
    <property type="project" value="TreeGrafter"/>
</dbReference>
<reference evidence="1 2" key="1">
    <citation type="journal article" date="2018" name="G3 (Bethesda)">
        <title>Phylogenetic and Phylogenomic Definition of Rhizopus Species.</title>
        <authorList>
            <person name="Gryganskyi A.P."/>
            <person name="Golan J."/>
            <person name="Dolatabadi S."/>
            <person name="Mondo S."/>
            <person name="Robb S."/>
            <person name="Idnurm A."/>
            <person name="Muszewska A."/>
            <person name="Steczkiewicz K."/>
            <person name="Masonjones S."/>
            <person name="Liao H.L."/>
            <person name="Gajdeczka M.T."/>
            <person name="Anike F."/>
            <person name="Vuek A."/>
            <person name="Anishchenko I.M."/>
            <person name="Voigt K."/>
            <person name="de Hoog G.S."/>
            <person name="Smith M.E."/>
            <person name="Heitman J."/>
            <person name="Vilgalys R."/>
            <person name="Stajich J.E."/>
        </authorList>
    </citation>
    <scope>NUCLEOTIDE SEQUENCE [LARGE SCALE GENOMIC DNA]</scope>
    <source>
        <strain evidence="1 2">LSU 92-RS-03</strain>
    </source>
</reference>
<proteinExistence type="predicted"/>
<dbReference type="GO" id="GO:0005737">
    <property type="term" value="C:cytoplasm"/>
    <property type="evidence" value="ECO:0007669"/>
    <property type="project" value="TreeGrafter"/>
</dbReference>
<dbReference type="Gene3D" id="3.30.1140.40">
    <property type="entry name" value="Tctex-1"/>
    <property type="match status" value="1"/>
</dbReference>
<accession>A0A367KJT7</accession>
<evidence type="ECO:0000313" key="1">
    <source>
        <dbReference type="EMBL" id="RCI02437.1"/>
    </source>
</evidence>
<gene>
    <name evidence="1" type="primary">DYNLT1</name>
    <name evidence="1" type="ORF">CU098_008411</name>
</gene>
<name>A0A367KJT7_RHIST</name>
<dbReference type="STRING" id="4846.A0A367KJT7"/>
<sequence length="111" mass="12499">MALILQEKKFNSEEVTAIIKEIIENTLGDAEYSHAKVATWSSNIIEGCLNKLKSMNSNYKYVVTCVILQNKGTGFYTGSSVYWDNQNDGSASYRHESRSLYALVNVFALNF</sequence>
<organism evidence="1 2">
    <name type="scientific">Rhizopus stolonifer</name>
    <name type="common">Rhizopus nigricans</name>
    <dbReference type="NCBI Taxonomy" id="4846"/>
    <lineage>
        <taxon>Eukaryota</taxon>
        <taxon>Fungi</taxon>
        <taxon>Fungi incertae sedis</taxon>
        <taxon>Mucoromycota</taxon>
        <taxon>Mucoromycotina</taxon>
        <taxon>Mucoromycetes</taxon>
        <taxon>Mucorales</taxon>
        <taxon>Mucorineae</taxon>
        <taxon>Rhizopodaceae</taxon>
        <taxon>Rhizopus</taxon>
    </lineage>
</organism>
<evidence type="ECO:0000313" key="2">
    <source>
        <dbReference type="Proteomes" id="UP000253551"/>
    </source>
</evidence>
<comment type="caution">
    <text evidence="1">The sequence shown here is derived from an EMBL/GenBank/DDBJ whole genome shotgun (WGS) entry which is preliminary data.</text>
</comment>
<dbReference type="GO" id="GO:0045505">
    <property type="term" value="F:dynein intermediate chain binding"/>
    <property type="evidence" value="ECO:0007669"/>
    <property type="project" value="TreeGrafter"/>
</dbReference>
<dbReference type="EMBL" id="PJQM01001395">
    <property type="protein sequence ID" value="RCI02437.1"/>
    <property type="molecule type" value="Genomic_DNA"/>
</dbReference>
<dbReference type="CDD" id="cd21455">
    <property type="entry name" value="DLC-like_DYNLT1_DYNLT3"/>
    <property type="match status" value="1"/>
</dbReference>
<dbReference type="InterPro" id="IPR005334">
    <property type="entry name" value="Tctex-1-like"/>
</dbReference>
<dbReference type="Proteomes" id="UP000253551">
    <property type="component" value="Unassembled WGS sequence"/>
</dbReference>
<dbReference type="PANTHER" id="PTHR21255">
    <property type="entry name" value="T-COMPLEX-ASSOCIATED-TESTIS-EXPRESSED 1/ DYNEIN LIGHT CHAIN"/>
    <property type="match status" value="1"/>
</dbReference>
<dbReference type="GO" id="GO:0007018">
    <property type="term" value="P:microtubule-based movement"/>
    <property type="evidence" value="ECO:0007669"/>
    <property type="project" value="TreeGrafter"/>
</dbReference>
<protein>
    <submittedName>
        <fullName evidence="1">Dynein light chain Tctex-type</fullName>
    </submittedName>
</protein>
<dbReference type="PANTHER" id="PTHR21255:SF4">
    <property type="entry name" value="DYNEIN LIGHT CHAIN TCTEX-TYPE"/>
    <property type="match status" value="1"/>
</dbReference>